<dbReference type="GeneID" id="20653797"/>
<keyword evidence="3" id="KW-1185">Reference proteome</keyword>
<feature type="non-terminal residue" evidence="2">
    <location>
        <position position="1"/>
    </location>
</feature>
<organism evidence="2 3">
    <name type="scientific">Phytophthora sojae (strain P6497)</name>
    <name type="common">Soybean stem and root rot agent</name>
    <name type="synonym">Phytophthora megasperma f. sp. glycines</name>
    <dbReference type="NCBI Taxonomy" id="1094619"/>
    <lineage>
        <taxon>Eukaryota</taxon>
        <taxon>Sar</taxon>
        <taxon>Stramenopiles</taxon>
        <taxon>Oomycota</taxon>
        <taxon>Peronosporomycetes</taxon>
        <taxon>Peronosporales</taxon>
        <taxon>Peronosporaceae</taxon>
        <taxon>Phytophthora</taxon>
    </lineage>
</organism>
<dbReference type="EMBL" id="JH159151">
    <property type="protein sequence ID" value="EGZ27191.1"/>
    <property type="molecule type" value="Genomic_DNA"/>
</dbReference>
<dbReference type="InParanoid" id="G4YLZ6"/>
<feature type="region of interest" description="Disordered" evidence="1">
    <location>
        <begin position="38"/>
        <end position="59"/>
    </location>
</feature>
<dbReference type="OMA" id="RWRNSCP"/>
<feature type="compositionally biased region" description="Basic and acidic residues" evidence="1">
    <location>
        <begin position="136"/>
        <end position="153"/>
    </location>
</feature>
<accession>G4YLZ6</accession>
<dbReference type="Proteomes" id="UP000002640">
    <property type="component" value="Unassembled WGS sequence"/>
</dbReference>
<reference evidence="2 3" key="1">
    <citation type="journal article" date="2006" name="Science">
        <title>Phytophthora genome sequences uncover evolutionary origins and mechanisms of pathogenesis.</title>
        <authorList>
            <person name="Tyler B.M."/>
            <person name="Tripathy S."/>
            <person name="Zhang X."/>
            <person name="Dehal P."/>
            <person name="Jiang R.H."/>
            <person name="Aerts A."/>
            <person name="Arredondo F.D."/>
            <person name="Baxter L."/>
            <person name="Bensasson D."/>
            <person name="Beynon J.L."/>
            <person name="Chapman J."/>
            <person name="Damasceno C.M."/>
            <person name="Dorrance A.E."/>
            <person name="Dou D."/>
            <person name="Dickerman A.W."/>
            <person name="Dubchak I.L."/>
            <person name="Garbelotto M."/>
            <person name="Gijzen M."/>
            <person name="Gordon S.G."/>
            <person name="Govers F."/>
            <person name="Grunwald N.J."/>
            <person name="Huang W."/>
            <person name="Ivors K.L."/>
            <person name="Jones R.W."/>
            <person name="Kamoun S."/>
            <person name="Krampis K."/>
            <person name="Lamour K.H."/>
            <person name="Lee M.K."/>
            <person name="McDonald W.H."/>
            <person name="Medina M."/>
            <person name="Meijer H.J."/>
            <person name="Nordberg E.K."/>
            <person name="Maclean D.J."/>
            <person name="Ospina-Giraldo M.D."/>
            <person name="Morris P.F."/>
            <person name="Phuntumart V."/>
            <person name="Putnam N.H."/>
            <person name="Rash S."/>
            <person name="Rose J.K."/>
            <person name="Sakihama Y."/>
            <person name="Salamov A.A."/>
            <person name="Savidor A."/>
            <person name="Scheuring C.F."/>
            <person name="Smith B.M."/>
            <person name="Sobral B.W."/>
            <person name="Terry A."/>
            <person name="Torto-Alalibo T.A."/>
            <person name="Win J."/>
            <person name="Xu Z."/>
            <person name="Zhang H."/>
            <person name="Grigoriev I.V."/>
            <person name="Rokhsar D.S."/>
            <person name="Boore J.L."/>
        </authorList>
    </citation>
    <scope>NUCLEOTIDE SEQUENCE [LARGE SCALE GENOMIC DNA]</scope>
    <source>
        <strain evidence="2 3">P6497</strain>
    </source>
</reference>
<evidence type="ECO:0000313" key="3">
    <source>
        <dbReference type="Proteomes" id="UP000002640"/>
    </source>
</evidence>
<proteinExistence type="predicted"/>
<evidence type="ECO:0000256" key="1">
    <source>
        <dbReference type="SAM" id="MobiDB-lite"/>
    </source>
</evidence>
<dbReference type="AlphaFoldDB" id="G4YLZ6"/>
<name>G4YLZ6_PHYSP</name>
<dbReference type="KEGG" id="psoj:PHYSODRAFT_469311"/>
<evidence type="ECO:0000313" key="2">
    <source>
        <dbReference type="EMBL" id="EGZ27191.1"/>
    </source>
</evidence>
<feature type="region of interest" description="Disordered" evidence="1">
    <location>
        <begin position="136"/>
        <end position="174"/>
    </location>
</feature>
<sequence>LRVTMAPTLSLTRGFSERASILAYAEDDFDDWCDQPSRSASRWRNSCPDKKSMTGTSRWGPRLTSLSTGLIGAGTALTTRAKQLCVGESTHRAINQLRRSMVEVSSARTVKTSTPAQHRFSESDIDCFNDVETQPEAEKAGDDECEHGKECDLPSRGNKLKRLQPSRSWTQGCA</sequence>
<dbReference type="RefSeq" id="XP_009514466.1">
    <property type="nucleotide sequence ID" value="XM_009516171.1"/>
</dbReference>
<protein>
    <submittedName>
        <fullName evidence="2">Uncharacterized protein</fullName>
    </submittedName>
</protein>
<gene>
    <name evidence="2" type="ORF">PHYSODRAFT_469311</name>
</gene>
<feature type="compositionally biased region" description="Polar residues" evidence="1">
    <location>
        <begin position="165"/>
        <end position="174"/>
    </location>
</feature>